<dbReference type="AlphaFoldDB" id="A0A2K2CL80"/>
<dbReference type="InParanoid" id="A0A2K2CL80"/>
<dbReference type="EMBL" id="CM000883">
    <property type="protein sequence ID" value="PNT62786.1"/>
    <property type="molecule type" value="Genomic_DNA"/>
</dbReference>
<evidence type="ECO:0000256" key="1">
    <source>
        <dbReference type="SAM" id="MobiDB-lite"/>
    </source>
</evidence>
<keyword evidence="4" id="KW-1185">Reference proteome</keyword>
<reference evidence="2" key="2">
    <citation type="submission" date="2017-06" db="EMBL/GenBank/DDBJ databases">
        <title>WGS assembly of Brachypodium distachyon.</title>
        <authorList>
            <consortium name="The International Brachypodium Initiative"/>
            <person name="Lucas S."/>
            <person name="Harmon-Smith M."/>
            <person name="Lail K."/>
            <person name="Tice H."/>
            <person name="Grimwood J."/>
            <person name="Bruce D."/>
            <person name="Barry K."/>
            <person name="Shu S."/>
            <person name="Lindquist E."/>
            <person name="Wang M."/>
            <person name="Pitluck S."/>
            <person name="Vogel J.P."/>
            <person name="Garvin D.F."/>
            <person name="Mockler T.C."/>
            <person name="Schmutz J."/>
            <person name="Rokhsar D."/>
            <person name="Bevan M.W."/>
        </authorList>
    </citation>
    <scope>NUCLEOTIDE SEQUENCE</scope>
    <source>
        <strain evidence="2">Bd21</strain>
    </source>
</reference>
<dbReference type="Proteomes" id="UP000008810">
    <property type="component" value="Chromosome 4"/>
</dbReference>
<dbReference type="EnsemblPlants" id="PNT62786">
    <property type="protein sequence ID" value="PNT62786"/>
    <property type="gene ID" value="BRADI_4g08191v3"/>
</dbReference>
<feature type="region of interest" description="Disordered" evidence="1">
    <location>
        <begin position="1"/>
        <end position="31"/>
    </location>
</feature>
<reference evidence="2 3" key="1">
    <citation type="journal article" date="2010" name="Nature">
        <title>Genome sequencing and analysis of the model grass Brachypodium distachyon.</title>
        <authorList>
            <consortium name="International Brachypodium Initiative"/>
        </authorList>
    </citation>
    <scope>NUCLEOTIDE SEQUENCE [LARGE SCALE GENOMIC DNA]</scope>
    <source>
        <strain evidence="2 3">Bd21</strain>
    </source>
</reference>
<evidence type="ECO:0000313" key="4">
    <source>
        <dbReference type="Proteomes" id="UP000008810"/>
    </source>
</evidence>
<name>A0A2K2CL80_BRADI</name>
<dbReference type="Gramene" id="PNT62786">
    <property type="protein sequence ID" value="PNT62786"/>
    <property type="gene ID" value="BRADI_4g08191v3"/>
</dbReference>
<organism evidence="2">
    <name type="scientific">Brachypodium distachyon</name>
    <name type="common">Purple false brome</name>
    <name type="synonym">Trachynia distachya</name>
    <dbReference type="NCBI Taxonomy" id="15368"/>
    <lineage>
        <taxon>Eukaryota</taxon>
        <taxon>Viridiplantae</taxon>
        <taxon>Streptophyta</taxon>
        <taxon>Embryophyta</taxon>
        <taxon>Tracheophyta</taxon>
        <taxon>Spermatophyta</taxon>
        <taxon>Magnoliopsida</taxon>
        <taxon>Liliopsida</taxon>
        <taxon>Poales</taxon>
        <taxon>Poaceae</taxon>
        <taxon>BOP clade</taxon>
        <taxon>Pooideae</taxon>
        <taxon>Stipodae</taxon>
        <taxon>Brachypodieae</taxon>
        <taxon>Brachypodium</taxon>
    </lineage>
</organism>
<reference evidence="3" key="3">
    <citation type="submission" date="2018-08" db="UniProtKB">
        <authorList>
            <consortium name="EnsemblPlants"/>
        </authorList>
    </citation>
    <scope>IDENTIFICATION</scope>
    <source>
        <strain evidence="3">cv. Bd21</strain>
    </source>
</reference>
<dbReference type="OrthoDB" id="5590282at2759"/>
<evidence type="ECO:0000313" key="2">
    <source>
        <dbReference type="EMBL" id="PNT62786.1"/>
    </source>
</evidence>
<evidence type="ECO:0000313" key="3">
    <source>
        <dbReference type="EnsemblPlants" id="PNT62786"/>
    </source>
</evidence>
<sequence>MTRYPAVGTDGSGPSPPPSLSHSRTTLQPRRPWLLPRVTATPGEETPCAPTLAPVTTASCALLNRRRPPSTDAGREQVMSKEKSTLNKLQWNFTVLTVYMFSIFRKSGTLPRLHFIENETNRQSSVPNLYVHHSIHESCNG</sequence>
<proteinExistence type="predicted"/>
<protein>
    <submittedName>
        <fullName evidence="2 3">Uncharacterized protein</fullName>
    </submittedName>
</protein>
<accession>A0A2K2CL80</accession>
<gene>
    <name evidence="2" type="ORF">BRADI_4g08191v3</name>
</gene>